<feature type="transmembrane region" description="Helical" evidence="7">
    <location>
        <begin position="205"/>
        <end position="222"/>
    </location>
</feature>
<comment type="subcellular location">
    <subcellularLocation>
        <location evidence="1">Cell membrane</location>
        <topology evidence="1">Multi-pass membrane protein</topology>
    </subcellularLocation>
</comment>
<dbReference type="PANTHER" id="PTHR40074:SF2">
    <property type="entry name" value="O-ACETYLTRANSFERASE WECH"/>
    <property type="match status" value="1"/>
</dbReference>
<evidence type="ECO:0000259" key="8">
    <source>
        <dbReference type="Pfam" id="PF01757"/>
    </source>
</evidence>
<dbReference type="EC" id="2.3.1.-" evidence="9"/>
<evidence type="ECO:0000256" key="2">
    <source>
        <dbReference type="ARBA" id="ARBA00007400"/>
    </source>
</evidence>
<keyword evidence="9" id="KW-0808">Transferase</keyword>
<dbReference type="GO" id="GO:0016746">
    <property type="term" value="F:acyltransferase activity"/>
    <property type="evidence" value="ECO:0007669"/>
    <property type="project" value="UniProtKB-KW"/>
</dbReference>
<feature type="domain" description="Acyltransferase 3" evidence="8">
    <location>
        <begin position="4"/>
        <end position="245"/>
    </location>
</feature>
<sequence>MERNYSLDFIKFFAILAVVAIHTGTVRGVQIGGIHGDDVDFVIDTLARFAVPFFFVASGYLLVQRMKEIAQKHPRETMKPQLDYFRKYTIKLVKLWFAWFVFYFLFDLSIKFIETEKTAPALQTMIIDYAANIFTFDLIYYGAGHSQYHLWFLLALIWSVIILFIFMKLKLLPYLVIISLGLNIFGLFGQSYSSFYEVTVNTRDALFFGLFYTSLGGIMGAYAQKIREIAVKVPTFLYAILLLLLAAAQ</sequence>
<proteinExistence type="inferred from homology"/>
<dbReference type="InterPro" id="IPR002656">
    <property type="entry name" value="Acyl_transf_3_dom"/>
</dbReference>
<protein>
    <submittedName>
        <fullName evidence="9">Acyltransferase</fullName>
        <ecNumber evidence="9">2.3.1.-</ecNumber>
    </submittedName>
</protein>
<evidence type="ECO:0000313" key="10">
    <source>
        <dbReference type="Proteomes" id="UP001335737"/>
    </source>
</evidence>
<dbReference type="PANTHER" id="PTHR40074">
    <property type="entry name" value="O-ACETYLTRANSFERASE WECH"/>
    <property type="match status" value="1"/>
</dbReference>
<evidence type="ECO:0000256" key="5">
    <source>
        <dbReference type="ARBA" id="ARBA00022989"/>
    </source>
</evidence>
<keyword evidence="4 7" id="KW-0812">Transmembrane</keyword>
<feature type="transmembrane region" description="Helical" evidence="7">
    <location>
        <begin position="84"/>
        <end position="106"/>
    </location>
</feature>
<keyword evidence="3" id="KW-1003">Cell membrane</keyword>
<dbReference type="RefSeq" id="WP_327609478.1">
    <property type="nucleotide sequence ID" value="NZ_JARZFX010000023.1"/>
</dbReference>
<evidence type="ECO:0000256" key="4">
    <source>
        <dbReference type="ARBA" id="ARBA00022692"/>
    </source>
</evidence>
<feature type="transmembrane region" description="Helical" evidence="7">
    <location>
        <begin position="12"/>
        <end position="34"/>
    </location>
</feature>
<reference evidence="9 10" key="1">
    <citation type="journal article" date="2024" name="Int. J. Syst. Evol. Microbiol.">
        <title>Virgibacillus tibetensis sp. nov., isolated from salt lake on the Tibetan Plateau of China.</title>
        <authorList>
            <person name="Phurbu D."/>
            <person name="Liu Z.-X."/>
            <person name="Wang R."/>
            <person name="Zheng Y.-Y."/>
            <person name="Liu H.-C."/>
            <person name="Zhou Y.-G."/>
            <person name="Yu Y.-J."/>
            <person name="Li A.-H."/>
        </authorList>
    </citation>
    <scope>NUCLEOTIDE SEQUENCE [LARGE SCALE GENOMIC DNA]</scope>
    <source>
        <strain evidence="9 10">C22-A2</strain>
    </source>
</reference>
<dbReference type="Proteomes" id="UP001335737">
    <property type="component" value="Unassembled WGS sequence"/>
</dbReference>
<keyword evidence="5 7" id="KW-1133">Transmembrane helix</keyword>
<feature type="transmembrane region" description="Helical" evidence="7">
    <location>
        <begin position="46"/>
        <end position="63"/>
    </location>
</feature>
<organism evidence="9 10">
    <name type="scientific">Virgibacillus tibetensis</name>
    <dbReference type="NCBI Taxonomy" id="3042313"/>
    <lineage>
        <taxon>Bacteria</taxon>
        <taxon>Bacillati</taxon>
        <taxon>Bacillota</taxon>
        <taxon>Bacilli</taxon>
        <taxon>Bacillales</taxon>
        <taxon>Bacillaceae</taxon>
        <taxon>Virgibacillus</taxon>
    </lineage>
</organism>
<feature type="transmembrane region" description="Helical" evidence="7">
    <location>
        <begin position="229"/>
        <end position="248"/>
    </location>
</feature>
<keyword evidence="9" id="KW-0012">Acyltransferase</keyword>
<gene>
    <name evidence="9" type="ORF">QGM71_21060</name>
</gene>
<evidence type="ECO:0000256" key="1">
    <source>
        <dbReference type="ARBA" id="ARBA00004651"/>
    </source>
</evidence>
<dbReference type="EMBL" id="JARZFX010000023">
    <property type="protein sequence ID" value="MEC5425945.1"/>
    <property type="molecule type" value="Genomic_DNA"/>
</dbReference>
<name>A0ABU6KLC3_9BACI</name>
<dbReference type="Pfam" id="PF01757">
    <property type="entry name" value="Acyl_transf_3"/>
    <property type="match status" value="1"/>
</dbReference>
<keyword evidence="10" id="KW-1185">Reference proteome</keyword>
<comment type="similarity">
    <text evidence="2">Belongs to the acyltransferase 3 family.</text>
</comment>
<feature type="transmembrane region" description="Helical" evidence="7">
    <location>
        <begin position="148"/>
        <end position="167"/>
    </location>
</feature>
<evidence type="ECO:0000256" key="6">
    <source>
        <dbReference type="ARBA" id="ARBA00023136"/>
    </source>
</evidence>
<keyword evidence="6 7" id="KW-0472">Membrane</keyword>
<evidence type="ECO:0000256" key="7">
    <source>
        <dbReference type="SAM" id="Phobius"/>
    </source>
</evidence>
<evidence type="ECO:0000313" key="9">
    <source>
        <dbReference type="EMBL" id="MEC5425945.1"/>
    </source>
</evidence>
<comment type="caution">
    <text evidence="9">The sequence shown here is derived from an EMBL/GenBank/DDBJ whole genome shotgun (WGS) entry which is preliminary data.</text>
</comment>
<evidence type="ECO:0000256" key="3">
    <source>
        <dbReference type="ARBA" id="ARBA00022475"/>
    </source>
</evidence>
<feature type="transmembrane region" description="Helical" evidence="7">
    <location>
        <begin position="174"/>
        <end position="193"/>
    </location>
</feature>
<accession>A0ABU6KLC3</accession>